<reference evidence="4" key="1">
    <citation type="submission" date="2016-09" db="EMBL/GenBank/DDBJ databases">
        <authorList>
            <person name="Varghese N."/>
            <person name="Submissions S."/>
        </authorList>
    </citation>
    <scope>NUCLEOTIDE SEQUENCE [LARGE SCALE GENOMIC DNA]</scope>
    <source>
        <strain evidence="4">ANC 4422</strain>
    </source>
</reference>
<evidence type="ECO:0000259" key="1">
    <source>
        <dbReference type="Pfam" id="PF00534"/>
    </source>
</evidence>
<dbReference type="GO" id="GO:1901135">
    <property type="term" value="P:carbohydrate derivative metabolic process"/>
    <property type="evidence" value="ECO:0007669"/>
    <property type="project" value="UniProtKB-ARBA"/>
</dbReference>
<evidence type="ECO:0000313" key="4">
    <source>
        <dbReference type="Proteomes" id="UP000242501"/>
    </source>
</evidence>
<dbReference type="Pfam" id="PF00534">
    <property type="entry name" value="Glycos_transf_1"/>
    <property type="match status" value="1"/>
</dbReference>
<dbReference type="InterPro" id="IPR028098">
    <property type="entry name" value="Glyco_trans_4-like_N"/>
</dbReference>
<dbReference type="EMBL" id="FMYL01000011">
    <property type="protein sequence ID" value="SDC18332.1"/>
    <property type="molecule type" value="Genomic_DNA"/>
</dbReference>
<dbReference type="OrthoDB" id="9792269at2"/>
<keyword evidence="4" id="KW-1185">Reference proteome</keyword>
<name>A0A1G6JHQ5_9GAMM</name>
<evidence type="ECO:0000313" key="3">
    <source>
        <dbReference type="EMBL" id="SDC18332.1"/>
    </source>
</evidence>
<protein>
    <submittedName>
        <fullName evidence="3">Glycosyltransferase involved in cell wall bisynthesis</fullName>
    </submittedName>
</protein>
<dbReference type="Pfam" id="PF13439">
    <property type="entry name" value="Glyco_transf_4"/>
    <property type="match status" value="1"/>
</dbReference>
<gene>
    <name evidence="3" type="ORF">SAMN05421733_11148</name>
</gene>
<accession>A0A1G6JHQ5</accession>
<dbReference type="Gene3D" id="3.40.50.2000">
    <property type="entry name" value="Glycogen Phosphorylase B"/>
    <property type="match status" value="2"/>
</dbReference>
<dbReference type="SUPFAM" id="SSF53756">
    <property type="entry name" value="UDP-Glycosyltransferase/glycogen phosphorylase"/>
    <property type="match status" value="1"/>
</dbReference>
<dbReference type="STRING" id="1219383.SAMN05421733_11148"/>
<feature type="domain" description="Glycosyl transferase family 1" evidence="1">
    <location>
        <begin position="175"/>
        <end position="338"/>
    </location>
</feature>
<sequence>MKILLLITGLGLGGAEHVVLSLATQLIQRGHDVKIAYLKGQVTAQVPKHIELCALGLDSMLALPKVVRRFKHILKDFQPDVVHAHLFHAIIFSRMMRKVSAIPRLICTAHSKAIGGTARCMLYRYTNTLADLNSNVSHEATQHFIAQSAFSAQRSETVTNGIDTGKFRYNHAYRTQYRQQYGVSEQDVVFMAIGRFNVAKDYANLIHAFAKCTALKHKKLFIIGDGELREQISDLIMQQQLSEQVILLGRQFHVEHWLPMADVFVLSSAWEGFGLVVAEAMSCERVVVATDCGGVKEVLASPHWLVPPKNSQALADKLLEASALSGHEKQRLGQQHRQQIETNYSLARMCDDWLAIYQKNEG</sequence>
<evidence type="ECO:0000259" key="2">
    <source>
        <dbReference type="Pfam" id="PF13439"/>
    </source>
</evidence>
<dbReference type="GO" id="GO:0016757">
    <property type="term" value="F:glycosyltransferase activity"/>
    <property type="evidence" value="ECO:0007669"/>
    <property type="project" value="InterPro"/>
</dbReference>
<organism evidence="3 4">
    <name type="scientific">Acinetobacter boissieri</name>
    <dbReference type="NCBI Taxonomy" id="1219383"/>
    <lineage>
        <taxon>Bacteria</taxon>
        <taxon>Pseudomonadati</taxon>
        <taxon>Pseudomonadota</taxon>
        <taxon>Gammaproteobacteria</taxon>
        <taxon>Moraxellales</taxon>
        <taxon>Moraxellaceae</taxon>
        <taxon>Acinetobacter</taxon>
    </lineage>
</organism>
<dbReference type="Proteomes" id="UP000242501">
    <property type="component" value="Unassembled WGS sequence"/>
</dbReference>
<dbReference type="PANTHER" id="PTHR12526:SF630">
    <property type="entry name" value="GLYCOSYLTRANSFERASE"/>
    <property type="match status" value="1"/>
</dbReference>
<keyword evidence="3" id="KW-0808">Transferase</keyword>
<proteinExistence type="predicted"/>
<dbReference type="InterPro" id="IPR001296">
    <property type="entry name" value="Glyco_trans_1"/>
</dbReference>
<feature type="domain" description="Glycosyltransferase subfamily 4-like N-terminal" evidence="2">
    <location>
        <begin position="13"/>
        <end position="164"/>
    </location>
</feature>
<dbReference type="AlphaFoldDB" id="A0A1G6JHQ5"/>
<dbReference type="PANTHER" id="PTHR12526">
    <property type="entry name" value="GLYCOSYLTRANSFERASE"/>
    <property type="match status" value="1"/>
</dbReference>
<dbReference type="RefSeq" id="WP_092749595.1">
    <property type="nucleotide sequence ID" value="NZ_FMYL01000011.1"/>
</dbReference>